<gene>
    <name evidence="2" type="ORF">EWV75_06885</name>
</gene>
<comment type="caution">
    <text evidence="2">The sequence shown here is derived from an EMBL/GenBank/DDBJ whole genome shotgun (WGS) entry which is preliminary data.</text>
</comment>
<name>A0A552JRP1_9CHRO</name>
<dbReference type="Proteomes" id="UP000320523">
    <property type="component" value="Unassembled WGS sequence"/>
</dbReference>
<feature type="domain" description="Transposase DDE" evidence="1">
    <location>
        <begin position="1"/>
        <end position="40"/>
    </location>
</feature>
<evidence type="ECO:0000313" key="2">
    <source>
        <dbReference type="EMBL" id="TRU98420.1"/>
    </source>
</evidence>
<reference evidence="2 3" key="1">
    <citation type="submission" date="2019-01" db="EMBL/GenBank/DDBJ databases">
        <title>Coherence of Microcystis species and biogeography revealed through population genomics.</title>
        <authorList>
            <person name="Perez-Carrascal O.M."/>
            <person name="Terrat Y."/>
            <person name="Giani A."/>
            <person name="Fortin N."/>
            <person name="Tromas N."/>
            <person name="Shapiro B.J."/>
        </authorList>
    </citation>
    <scope>NUCLEOTIDE SEQUENCE [LARGE SCALE GENOMIC DNA]</scope>
    <source>
        <strain evidence="2">Mw_QC_S_20081001_S30D</strain>
    </source>
</reference>
<evidence type="ECO:0000259" key="1">
    <source>
        <dbReference type="Pfam" id="PF13586"/>
    </source>
</evidence>
<dbReference type="EMBL" id="SFAT01000075">
    <property type="protein sequence ID" value="TRU98420.1"/>
    <property type="molecule type" value="Genomic_DNA"/>
</dbReference>
<sequence>NEIEGKFGQAKRRFSLNLIMTKLPETSETSIAITFLVVNLSQLLRQFFGLFLSFLIFQRTNEISIRHLQKL</sequence>
<organism evidence="2 3">
    <name type="scientific">Microcystis wesenbergii Mw_QC_S_20081001_S30D</name>
    <dbReference type="NCBI Taxonomy" id="2486245"/>
    <lineage>
        <taxon>Bacteria</taxon>
        <taxon>Bacillati</taxon>
        <taxon>Cyanobacteriota</taxon>
        <taxon>Cyanophyceae</taxon>
        <taxon>Oscillatoriophycideae</taxon>
        <taxon>Chroococcales</taxon>
        <taxon>Microcystaceae</taxon>
        <taxon>Microcystis</taxon>
    </lineage>
</organism>
<dbReference type="InterPro" id="IPR025668">
    <property type="entry name" value="Tnp_DDE_dom"/>
</dbReference>
<accession>A0A552JRP1</accession>
<dbReference type="AlphaFoldDB" id="A0A552JRP1"/>
<dbReference type="Pfam" id="PF13586">
    <property type="entry name" value="DDE_Tnp_1_2"/>
    <property type="match status" value="1"/>
</dbReference>
<protein>
    <submittedName>
        <fullName evidence="2">IS5/IS1182 family transposase</fullName>
    </submittedName>
</protein>
<evidence type="ECO:0000313" key="3">
    <source>
        <dbReference type="Proteomes" id="UP000320523"/>
    </source>
</evidence>
<feature type="non-terminal residue" evidence="2">
    <location>
        <position position="1"/>
    </location>
</feature>
<proteinExistence type="predicted"/>